<dbReference type="InterPro" id="IPR058625">
    <property type="entry name" value="MdtA-like_BSH"/>
</dbReference>
<feature type="chain" id="PRO_5045287784" evidence="3">
    <location>
        <begin position="24"/>
        <end position="370"/>
    </location>
</feature>
<dbReference type="PROSITE" id="PS51257">
    <property type="entry name" value="PROKAR_LIPOPROTEIN"/>
    <property type="match status" value="1"/>
</dbReference>
<evidence type="ECO:0000256" key="3">
    <source>
        <dbReference type="SAM" id="SignalP"/>
    </source>
</evidence>
<gene>
    <name evidence="8" type="ORF">NX786_14250</name>
</gene>
<dbReference type="SUPFAM" id="SSF111369">
    <property type="entry name" value="HlyD-like secretion proteins"/>
    <property type="match status" value="1"/>
</dbReference>
<dbReference type="Gene3D" id="2.40.30.170">
    <property type="match status" value="1"/>
</dbReference>
<dbReference type="Pfam" id="PF25917">
    <property type="entry name" value="BSH_RND"/>
    <property type="match status" value="1"/>
</dbReference>
<name>A0ABT2BZD8_9BURK</name>
<keyword evidence="9" id="KW-1185">Reference proteome</keyword>
<evidence type="ECO:0000259" key="5">
    <source>
        <dbReference type="Pfam" id="PF25917"/>
    </source>
</evidence>
<dbReference type="InterPro" id="IPR058626">
    <property type="entry name" value="MdtA-like_b-barrel"/>
</dbReference>
<dbReference type="Gene3D" id="2.40.420.20">
    <property type="match status" value="1"/>
</dbReference>
<feature type="domain" description="Multidrug resistance protein MdtA-like beta-barrel" evidence="6">
    <location>
        <begin position="204"/>
        <end position="293"/>
    </location>
</feature>
<comment type="similarity">
    <text evidence="2">Belongs to the membrane fusion protein (MFP) (TC 8.A.1) family.</text>
</comment>
<evidence type="ECO:0000313" key="8">
    <source>
        <dbReference type="EMBL" id="MCS0630498.1"/>
    </source>
</evidence>
<reference evidence="8" key="1">
    <citation type="submission" date="2022-08" db="EMBL/GenBank/DDBJ databases">
        <title>Reclassification of Massilia species as members of the genera Telluria, Duganella, Pseudoduganella, Mokoshia gen. nov. and Zemynaea gen. nov. using orthogonal and non-orthogonal genome-based approaches.</title>
        <authorList>
            <person name="Bowman J.P."/>
        </authorList>
    </citation>
    <scope>NUCLEOTIDE SEQUENCE</scope>
    <source>
        <strain evidence="8">LMG 11547</strain>
    </source>
</reference>
<dbReference type="Gene3D" id="2.40.50.100">
    <property type="match status" value="1"/>
</dbReference>
<proteinExistence type="inferred from homology"/>
<comment type="subcellular location">
    <subcellularLocation>
        <location evidence="1">Cell envelope</location>
    </subcellularLocation>
</comment>
<dbReference type="EMBL" id="JANUHC010000004">
    <property type="protein sequence ID" value="MCS0630498.1"/>
    <property type="molecule type" value="Genomic_DNA"/>
</dbReference>
<evidence type="ECO:0000256" key="2">
    <source>
        <dbReference type="ARBA" id="ARBA00009477"/>
    </source>
</evidence>
<keyword evidence="3" id="KW-0732">Signal</keyword>
<protein>
    <submittedName>
        <fullName evidence="8">Efflux RND transporter periplasmic adaptor subunit</fullName>
    </submittedName>
</protein>
<dbReference type="PANTHER" id="PTHR30158:SF3">
    <property type="entry name" value="MULTIDRUG EFFLUX PUMP SUBUNIT ACRA-RELATED"/>
    <property type="match status" value="1"/>
</dbReference>
<dbReference type="InterPro" id="IPR058624">
    <property type="entry name" value="MdtA-like_HH"/>
</dbReference>
<dbReference type="InterPro" id="IPR058627">
    <property type="entry name" value="MdtA-like_C"/>
</dbReference>
<feature type="domain" description="Multidrug resistance protein MdtA-like barrel-sandwich hybrid" evidence="5">
    <location>
        <begin position="58"/>
        <end position="200"/>
    </location>
</feature>
<dbReference type="Gene3D" id="1.10.287.470">
    <property type="entry name" value="Helix hairpin bin"/>
    <property type="match status" value="1"/>
</dbReference>
<feature type="domain" description="Multidrug resistance protein MdtA-like C-terminal permuted SH3" evidence="7">
    <location>
        <begin position="298"/>
        <end position="359"/>
    </location>
</feature>
<feature type="signal peptide" evidence="3">
    <location>
        <begin position="1"/>
        <end position="23"/>
    </location>
</feature>
<dbReference type="PANTHER" id="PTHR30158">
    <property type="entry name" value="ACRA/E-RELATED COMPONENT OF DRUG EFFLUX TRANSPORTER"/>
    <property type="match status" value="1"/>
</dbReference>
<dbReference type="Pfam" id="PF25967">
    <property type="entry name" value="RND-MFP_C"/>
    <property type="match status" value="1"/>
</dbReference>
<dbReference type="Pfam" id="PF25944">
    <property type="entry name" value="Beta-barrel_RND"/>
    <property type="match status" value="1"/>
</dbReference>
<dbReference type="NCBIfam" id="TIGR01730">
    <property type="entry name" value="RND_mfp"/>
    <property type="match status" value="1"/>
</dbReference>
<evidence type="ECO:0000259" key="4">
    <source>
        <dbReference type="Pfam" id="PF25876"/>
    </source>
</evidence>
<evidence type="ECO:0000259" key="7">
    <source>
        <dbReference type="Pfam" id="PF25967"/>
    </source>
</evidence>
<sequence>MRAHIVFLACAAALTAGCESQQAAPARAAPPEVGVHVVEVQPRPVTVELPGRTSAYLVAEVRPQVGGLVQKRLFVEGADVKAGTQLYQIESGTYRASLTSAQAAVSRAEANLASAAPRARRYRELLDVDGVSRQDYDDAVAAEAQARADVATARAALETARINLDYTRVEAPISGRIGRSTVTPGALVMAGQETPLATVQQLDPIYVDVTQSAEEMLRLKRLVESGSVRQADGQARVLVKLADGSMYPHEGRLQFAGSSVDPGTGNVVLRAIVPNPKHELMPGMFVRAVIDSGVDEKAIAVPQQGITRNQKGEATALVLNRKGIVEQKVLVTSGTAGDRWLVASGLAAGDRVIVEGLQKVQPGAPATAAR</sequence>
<accession>A0ABT2BZD8</accession>
<feature type="domain" description="Multidrug resistance protein MdtA-like alpha-helical hairpin" evidence="4">
    <location>
        <begin position="98"/>
        <end position="167"/>
    </location>
</feature>
<evidence type="ECO:0000256" key="1">
    <source>
        <dbReference type="ARBA" id="ARBA00004196"/>
    </source>
</evidence>
<dbReference type="InterPro" id="IPR006143">
    <property type="entry name" value="RND_pump_MFP"/>
</dbReference>
<dbReference type="Pfam" id="PF25876">
    <property type="entry name" value="HH_MFP_RND"/>
    <property type="match status" value="1"/>
</dbReference>
<dbReference type="RefSeq" id="WP_259449601.1">
    <property type="nucleotide sequence ID" value="NZ_CP119520.1"/>
</dbReference>
<evidence type="ECO:0000313" key="9">
    <source>
        <dbReference type="Proteomes" id="UP001165263"/>
    </source>
</evidence>
<comment type="caution">
    <text evidence="8">The sequence shown here is derived from an EMBL/GenBank/DDBJ whole genome shotgun (WGS) entry which is preliminary data.</text>
</comment>
<evidence type="ECO:0000259" key="6">
    <source>
        <dbReference type="Pfam" id="PF25944"/>
    </source>
</evidence>
<organism evidence="8 9">
    <name type="scientific">Telluria mixta</name>
    <dbReference type="NCBI Taxonomy" id="34071"/>
    <lineage>
        <taxon>Bacteria</taxon>
        <taxon>Pseudomonadati</taxon>
        <taxon>Pseudomonadota</taxon>
        <taxon>Betaproteobacteria</taxon>
        <taxon>Burkholderiales</taxon>
        <taxon>Oxalobacteraceae</taxon>
        <taxon>Telluria group</taxon>
        <taxon>Telluria</taxon>
    </lineage>
</organism>
<dbReference type="Proteomes" id="UP001165263">
    <property type="component" value="Unassembled WGS sequence"/>
</dbReference>